<accession>A0ABQ7XBD4</accession>
<name>A0ABQ7XBD4_BRANA</name>
<keyword evidence="3" id="KW-1185">Reference proteome</keyword>
<organism evidence="2 3">
    <name type="scientific">Brassica napus</name>
    <name type="common">Rape</name>
    <dbReference type="NCBI Taxonomy" id="3708"/>
    <lineage>
        <taxon>Eukaryota</taxon>
        <taxon>Viridiplantae</taxon>
        <taxon>Streptophyta</taxon>
        <taxon>Embryophyta</taxon>
        <taxon>Tracheophyta</taxon>
        <taxon>Spermatophyta</taxon>
        <taxon>Magnoliopsida</taxon>
        <taxon>eudicotyledons</taxon>
        <taxon>Gunneridae</taxon>
        <taxon>Pentapetalae</taxon>
        <taxon>rosids</taxon>
        <taxon>malvids</taxon>
        <taxon>Brassicales</taxon>
        <taxon>Brassicaceae</taxon>
        <taxon>Brassiceae</taxon>
        <taxon>Brassica</taxon>
    </lineage>
</organism>
<gene>
    <name evidence="2" type="ORF">HID58_093340</name>
</gene>
<protein>
    <submittedName>
        <fullName evidence="2">Uncharacterized protein</fullName>
    </submittedName>
</protein>
<reference evidence="2 3" key="1">
    <citation type="submission" date="2021-05" db="EMBL/GenBank/DDBJ databases">
        <title>Genome Assembly of Synthetic Allotetraploid Brassica napus Reveals Homoeologous Exchanges between Subgenomes.</title>
        <authorList>
            <person name="Davis J.T."/>
        </authorList>
    </citation>
    <scope>NUCLEOTIDE SEQUENCE [LARGE SCALE GENOMIC DNA]</scope>
    <source>
        <strain evidence="3">cv. Da-Ae</strain>
        <tissue evidence="2">Seedling</tissue>
    </source>
</reference>
<dbReference type="Proteomes" id="UP000824890">
    <property type="component" value="Unassembled WGS sequence"/>
</dbReference>
<evidence type="ECO:0000313" key="3">
    <source>
        <dbReference type="Proteomes" id="UP000824890"/>
    </source>
</evidence>
<evidence type="ECO:0000256" key="1">
    <source>
        <dbReference type="SAM" id="MobiDB-lite"/>
    </source>
</evidence>
<comment type="caution">
    <text evidence="2">The sequence shown here is derived from an EMBL/GenBank/DDBJ whole genome shotgun (WGS) entry which is preliminary data.</text>
</comment>
<proteinExistence type="predicted"/>
<feature type="region of interest" description="Disordered" evidence="1">
    <location>
        <begin position="1"/>
        <end position="31"/>
    </location>
</feature>
<dbReference type="EMBL" id="JAGKQM010000813">
    <property type="protein sequence ID" value="KAH0853270.1"/>
    <property type="molecule type" value="Genomic_DNA"/>
</dbReference>
<sequence length="115" mass="12703">MSGFPASRVIPLGPVRQRSTSPGRALPGLDGTQYRFGVQKRQSSFRMGGIEPGWWLPPQARPATWTTSSGHIAESVPFSSDKRYATTHVKGPPQLQKTGAVRVLARDEFDEFNYT</sequence>
<evidence type="ECO:0000313" key="2">
    <source>
        <dbReference type="EMBL" id="KAH0853270.1"/>
    </source>
</evidence>